<keyword evidence="2" id="KW-1185">Reference proteome</keyword>
<sequence>MALGRMPSVGLVSGRQLGVSSDDEPRGCAQCRKGSSFHHLGDSQSGIEDPVQVAIFFGSLGGLEIFCPGIVDDPASRRVPPFWNDQGVIMDLGLLGREDWSPEWSFMGETRYLNSLLDTLIWPESTGCQELVNLVRFLGPELFLEVIVMGIRLSRYDASCLDLESKGLWVLTTFGLA</sequence>
<protein>
    <submittedName>
        <fullName evidence="1">Uncharacterized protein</fullName>
    </submittedName>
</protein>
<dbReference type="EMBL" id="JAGKQM010000016">
    <property type="protein sequence ID" value="KAH0873503.1"/>
    <property type="molecule type" value="Genomic_DNA"/>
</dbReference>
<reference evidence="1 2" key="1">
    <citation type="submission" date="2021-05" db="EMBL/GenBank/DDBJ databases">
        <title>Genome Assembly of Synthetic Allotetraploid Brassica napus Reveals Homoeologous Exchanges between Subgenomes.</title>
        <authorList>
            <person name="Davis J.T."/>
        </authorList>
    </citation>
    <scope>NUCLEOTIDE SEQUENCE [LARGE SCALE GENOMIC DNA]</scope>
    <source>
        <strain evidence="2">cv. Da-Ae</strain>
        <tissue evidence="1">Seedling</tissue>
    </source>
</reference>
<evidence type="ECO:0000313" key="2">
    <source>
        <dbReference type="Proteomes" id="UP000824890"/>
    </source>
</evidence>
<name>A0ABQ7Z011_BRANA</name>
<dbReference type="Proteomes" id="UP000824890">
    <property type="component" value="Unassembled WGS sequence"/>
</dbReference>
<accession>A0ABQ7Z011</accession>
<evidence type="ECO:0000313" key="1">
    <source>
        <dbReference type="EMBL" id="KAH0873503.1"/>
    </source>
</evidence>
<gene>
    <name evidence="1" type="ORF">HID58_070865</name>
</gene>
<organism evidence="1 2">
    <name type="scientific">Brassica napus</name>
    <name type="common">Rape</name>
    <dbReference type="NCBI Taxonomy" id="3708"/>
    <lineage>
        <taxon>Eukaryota</taxon>
        <taxon>Viridiplantae</taxon>
        <taxon>Streptophyta</taxon>
        <taxon>Embryophyta</taxon>
        <taxon>Tracheophyta</taxon>
        <taxon>Spermatophyta</taxon>
        <taxon>Magnoliopsida</taxon>
        <taxon>eudicotyledons</taxon>
        <taxon>Gunneridae</taxon>
        <taxon>Pentapetalae</taxon>
        <taxon>rosids</taxon>
        <taxon>malvids</taxon>
        <taxon>Brassicales</taxon>
        <taxon>Brassicaceae</taxon>
        <taxon>Brassiceae</taxon>
        <taxon>Brassica</taxon>
    </lineage>
</organism>
<comment type="caution">
    <text evidence="1">The sequence shown here is derived from an EMBL/GenBank/DDBJ whole genome shotgun (WGS) entry which is preliminary data.</text>
</comment>
<proteinExistence type="predicted"/>